<dbReference type="InterPro" id="IPR039420">
    <property type="entry name" value="WalR-like"/>
</dbReference>
<dbReference type="SUPFAM" id="SSF52172">
    <property type="entry name" value="CheY-like"/>
    <property type="match status" value="1"/>
</dbReference>
<dbReference type="GO" id="GO:0000156">
    <property type="term" value="F:phosphorelay response regulator activity"/>
    <property type="evidence" value="ECO:0007669"/>
    <property type="project" value="TreeGrafter"/>
</dbReference>
<evidence type="ECO:0000256" key="4">
    <source>
        <dbReference type="PROSITE-ProRule" id="PRU00169"/>
    </source>
</evidence>
<feature type="domain" description="Response regulatory" evidence="5">
    <location>
        <begin position="5"/>
        <end position="119"/>
    </location>
</feature>
<protein>
    <recommendedName>
        <fullName evidence="5">Response regulatory domain-containing protein</fullName>
    </recommendedName>
</protein>
<dbReference type="Gene3D" id="3.40.50.2300">
    <property type="match status" value="1"/>
</dbReference>
<dbReference type="EMBL" id="FR695872">
    <property type="protein sequence ID" value="CBX29481.1"/>
    <property type="molecule type" value="Genomic_DNA"/>
</dbReference>
<dbReference type="InterPro" id="IPR001789">
    <property type="entry name" value="Sig_transdc_resp-reg_receiver"/>
</dbReference>
<dbReference type="PANTHER" id="PTHR48111:SF40">
    <property type="entry name" value="PHOSPHATE REGULON TRANSCRIPTIONAL REGULATORY PROTEIN PHOB"/>
    <property type="match status" value="1"/>
</dbReference>
<dbReference type="GO" id="GO:0005829">
    <property type="term" value="C:cytosol"/>
    <property type="evidence" value="ECO:0007669"/>
    <property type="project" value="TreeGrafter"/>
</dbReference>
<dbReference type="PANTHER" id="PTHR48111">
    <property type="entry name" value="REGULATOR OF RPOS"/>
    <property type="match status" value="1"/>
</dbReference>
<feature type="modified residue" description="4-aspartylphosphate" evidence="4">
    <location>
        <position position="54"/>
    </location>
</feature>
<evidence type="ECO:0000256" key="3">
    <source>
        <dbReference type="ARBA" id="ARBA00023125"/>
    </source>
</evidence>
<organism evidence="6">
    <name type="scientific">uncultured Desulfobacterium sp</name>
    <dbReference type="NCBI Taxonomy" id="201089"/>
    <lineage>
        <taxon>Bacteria</taxon>
        <taxon>Pseudomonadati</taxon>
        <taxon>Thermodesulfobacteriota</taxon>
        <taxon>Desulfobacteria</taxon>
        <taxon>Desulfobacterales</taxon>
        <taxon>Desulfobacteriaceae</taxon>
        <taxon>Desulfobacterium</taxon>
        <taxon>environmental samples</taxon>
    </lineage>
</organism>
<accession>E1YFY7</accession>
<dbReference type="GO" id="GO:0006355">
    <property type="term" value="P:regulation of DNA-templated transcription"/>
    <property type="evidence" value="ECO:0007669"/>
    <property type="project" value="TreeGrafter"/>
</dbReference>
<dbReference type="SMART" id="SM00448">
    <property type="entry name" value="REC"/>
    <property type="match status" value="1"/>
</dbReference>
<proteinExistence type="predicted"/>
<keyword evidence="2" id="KW-0902">Two-component regulatory system</keyword>
<reference evidence="6" key="1">
    <citation type="journal article" date="2011" name="Environ. Microbiol.">
        <title>Genomic insights into the metabolic potential of the polycyclic aromatic hydrocarbon degrading sulfate-reducing Deltaproteobacterium N47.</title>
        <authorList>
            <person name="Bergmann F."/>
            <person name="Selesi D."/>
            <person name="Weinmaier T."/>
            <person name="Tischler P."/>
            <person name="Rattei T."/>
            <person name="Meckenstock R.U."/>
        </authorList>
    </citation>
    <scope>NUCLEOTIDE SEQUENCE</scope>
</reference>
<dbReference type="GO" id="GO:0032993">
    <property type="term" value="C:protein-DNA complex"/>
    <property type="evidence" value="ECO:0007669"/>
    <property type="project" value="TreeGrafter"/>
</dbReference>
<dbReference type="AlphaFoldDB" id="E1YFY7"/>
<keyword evidence="3" id="KW-0238">DNA-binding</keyword>
<dbReference type="GO" id="GO:0000976">
    <property type="term" value="F:transcription cis-regulatory region binding"/>
    <property type="evidence" value="ECO:0007669"/>
    <property type="project" value="TreeGrafter"/>
</dbReference>
<dbReference type="InterPro" id="IPR011006">
    <property type="entry name" value="CheY-like_superfamily"/>
</dbReference>
<name>E1YFY7_9BACT</name>
<gene>
    <name evidence="6" type="ORF">N47_J04620</name>
</gene>
<dbReference type="Pfam" id="PF00072">
    <property type="entry name" value="Response_reg"/>
    <property type="match status" value="1"/>
</dbReference>
<evidence type="ECO:0000259" key="5">
    <source>
        <dbReference type="PROSITE" id="PS50110"/>
    </source>
</evidence>
<evidence type="ECO:0000256" key="1">
    <source>
        <dbReference type="ARBA" id="ARBA00022553"/>
    </source>
</evidence>
<dbReference type="PROSITE" id="PS50110">
    <property type="entry name" value="RESPONSE_REGULATORY"/>
    <property type="match status" value="1"/>
</dbReference>
<keyword evidence="1 4" id="KW-0597">Phosphoprotein</keyword>
<sequence length="139" mass="16037">MYEFSVLLVDDEKEFLDTLLKRLQKRKIKATGVGSGEEALKILEESPTDLVVLDVRMQGMDGIKTLREIKKIRPLVEVIMLTGHANVEVAVEGMEVGAFDYLMKPTDVDELLYKLEDAYKRKKIQEQKIKRLEDEKHTE</sequence>
<evidence type="ECO:0000256" key="2">
    <source>
        <dbReference type="ARBA" id="ARBA00023012"/>
    </source>
</evidence>
<evidence type="ECO:0000313" key="6">
    <source>
        <dbReference type="EMBL" id="CBX29481.1"/>
    </source>
</evidence>